<sequence length="1344" mass="145382">MPSSTPSGPPGLPGPSSSTSSPAYPTAAASTDDRIGTADRLTGTSDTSSSTPTWIGATGPSSSINAPSITYTSSGTNTSTIAQAFCSTHTSTNSASSSSGNTSSEPTSTATDPASKDKAQELHGDHDRLDSKTQQKERKKMRDDVADKILADETCRKGFQERKLTDGDIRKSIKAWFKNHLPKTESGLSQPRNKGVNPFWKAMSARRVGAMRLWASNHSDEVIKKVGTMNIGVWSHTAAEMWRGLSPEEKALWEARAAEHTNETDDQCFLNQQVVLDVLGDALIKGIGYGSKQMGMCAYAIKYFYWTQNGSVVMSEMSVRLNPDCPSLANYMGGYPELEIERSLSWAHDVLPLNPGQSRPIPSGRPGASRLQYTVDGQALLPDYQPGDEKNLIPMLEALIQMVWNESERQGDMDWPAVIQSPRNFVAEVWLDIMRVPFSDLALPEAFGVWTAIHKGQQQGLPFRFKPLPGSRKMSVSVKNTPTKGSGQKQKIPLPLELAFDDHTQRLATAEIVTSEGSQATTPTTPMRRARTFFVTQPSLSDVIEDPEGADSENLCLGSDSDGNTSQVVTDVMHGSQPFLLQHLEELQEDRGGAPSMAPMDWEPLGMEMHNFAYGDAETFPERMHDHSAISNICSDTLPDGAPASVTYASGLPPSALSALHSASNIPGVAPAAATGTYDPLVDTHSAPPSVHSAPHSASNIPGIAPAAATGTYDPLVDTMRTYTPHAILSPFVHPHANAPMWDRMGMGVDGMPMSYPCLSPAHHNTDGSSMEWTNADSFGGASLVSPNGNGAMYSWGYGYAPGLPPLYPTHAWNSTMALALEASGPSATHSSSAGLLAPTMTPSNGTEDLNRLLVGESTFDYRNGASTQPGDPAAMSHNVQGIIGEQATPVHAPALGPSTAAKRKSREKTRQSARIMAAKAAGAAGPLGGTPGGLEQQEESSATVTEGEPLAKRVKNSQDKKAKGGEADMIMNHDEPMSTQAGSQRDGKGGFITSTSLRHQWDHEFSSHLTLSQAFICIVATELWSDWTDLWNTIRFIALQPPQMTYDLQSLPRPHFIPGPHRSWMVPAVDWYPKTVWDLVVRYPVFIACPTYGPPADNEPLDCIGDPPVSNIGNLRPAQTAYFDPCYFAVGCQELVDYDVAVLPPIEEEDTSITLGGAAADYFICSISFIEAALILWHESSSAFSAYVPRATLPFVELESLRPSLVSLAGCVLGIAGGLLRMRCYRELGRLYTFELSVRDDHKLITTGPYSIVRHPAYLGSFVFQAGNIVLLASKGSWFVESGLWGTLWGKAIASSAVGSMLWIALQLFLRVDEEDMVMRKEFGEEWDEWAKKTAYRLIPFVY</sequence>
<comment type="caution">
    <text evidence="7">The sequence shown here is derived from an EMBL/GenBank/DDBJ whole genome shotgun (WGS) entry which is preliminary data.</text>
</comment>
<dbReference type="GO" id="GO:0005789">
    <property type="term" value="C:endoplasmic reticulum membrane"/>
    <property type="evidence" value="ECO:0007669"/>
    <property type="project" value="UniProtKB-SubCell"/>
</dbReference>
<evidence type="ECO:0000256" key="2">
    <source>
        <dbReference type="ARBA" id="ARBA00022692"/>
    </source>
</evidence>
<feature type="compositionally biased region" description="Basic and acidic residues" evidence="6">
    <location>
        <begin position="114"/>
        <end position="145"/>
    </location>
</feature>
<evidence type="ECO:0000256" key="5">
    <source>
        <dbReference type="RuleBase" id="RU362022"/>
    </source>
</evidence>
<evidence type="ECO:0000313" key="8">
    <source>
        <dbReference type="Proteomes" id="UP000230002"/>
    </source>
</evidence>
<dbReference type="OrthoDB" id="422086at2759"/>
<feature type="compositionally biased region" description="Low complexity" evidence="6">
    <location>
        <begin position="88"/>
        <end position="109"/>
    </location>
</feature>
<gene>
    <name evidence="7" type="ORF">GSI_03091</name>
</gene>
<dbReference type="Pfam" id="PF04140">
    <property type="entry name" value="ICMT"/>
    <property type="match status" value="1"/>
</dbReference>
<evidence type="ECO:0000256" key="4">
    <source>
        <dbReference type="ARBA" id="ARBA00023136"/>
    </source>
</evidence>
<dbReference type="InterPro" id="IPR007269">
    <property type="entry name" value="ICMT_MeTrfase"/>
</dbReference>
<reference evidence="7 8" key="1">
    <citation type="journal article" date="2015" name="Sci. Rep.">
        <title>Chromosome-level genome map provides insights into diverse defense mechanisms in the medicinal fungus Ganoderma sinense.</title>
        <authorList>
            <person name="Zhu Y."/>
            <person name="Xu J."/>
            <person name="Sun C."/>
            <person name="Zhou S."/>
            <person name="Xu H."/>
            <person name="Nelson D.R."/>
            <person name="Qian J."/>
            <person name="Song J."/>
            <person name="Luo H."/>
            <person name="Xiang L."/>
            <person name="Li Y."/>
            <person name="Xu Z."/>
            <person name="Ji A."/>
            <person name="Wang L."/>
            <person name="Lu S."/>
            <person name="Hayward A."/>
            <person name="Sun W."/>
            <person name="Li X."/>
            <person name="Schwartz D.C."/>
            <person name="Wang Y."/>
            <person name="Chen S."/>
        </authorList>
    </citation>
    <scope>NUCLEOTIDE SEQUENCE [LARGE SCALE GENOMIC DNA]</scope>
    <source>
        <strain evidence="7 8">ZZ0214-1</strain>
    </source>
</reference>
<keyword evidence="5" id="KW-0256">Endoplasmic reticulum</keyword>
<keyword evidence="5" id="KW-0949">S-adenosyl-L-methionine</keyword>
<dbReference type="InterPro" id="IPR036910">
    <property type="entry name" value="HMG_box_dom_sf"/>
</dbReference>
<dbReference type="PANTHER" id="PTHR12714">
    <property type="entry name" value="PROTEIN-S ISOPRENYLCYSTEINE O-METHYLTRANSFERASE"/>
    <property type="match status" value="1"/>
</dbReference>
<feature type="region of interest" description="Disordered" evidence="6">
    <location>
        <begin position="891"/>
        <end position="911"/>
    </location>
</feature>
<keyword evidence="5" id="KW-0808">Transferase</keyword>
<protein>
    <recommendedName>
        <fullName evidence="5">Protein-S-isoprenylcysteine O-methyltransferase</fullName>
        <ecNumber evidence="5">2.1.1.100</ecNumber>
    </recommendedName>
</protein>
<dbReference type="GO" id="GO:0004671">
    <property type="term" value="F:protein C-terminal S-isoprenylcysteine carboxyl O-methyltransferase activity"/>
    <property type="evidence" value="ECO:0007669"/>
    <property type="project" value="UniProtKB-EC"/>
</dbReference>
<feature type="region of interest" description="Disordered" evidence="6">
    <location>
        <begin position="1"/>
        <end position="76"/>
    </location>
</feature>
<keyword evidence="8" id="KW-1185">Reference proteome</keyword>
<comment type="subcellular location">
    <subcellularLocation>
        <location evidence="5">Endoplasmic reticulum membrane</location>
        <topology evidence="5">Multi-pass membrane protein</topology>
    </subcellularLocation>
    <subcellularLocation>
        <location evidence="1">Membrane</location>
        <topology evidence="1">Multi-pass membrane protein</topology>
    </subcellularLocation>
</comment>
<name>A0A2G8SKM2_9APHY</name>
<keyword evidence="2" id="KW-0812">Transmembrane</keyword>
<comment type="similarity">
    <text evidence="5">Belongs to the class VI-like SAM-binding methyltransferase superfamily. Isoprenylcysteine carboxyl methyltransferase family.</text>
</comment>
<feature type="compositionally biased region" description="Polar residues" evidence="6">
    <location>
        <begin position="59"/>
        <end position="76"/>
    </location>
</feature>
<dbReference type="Proteomes" id="UP000230002">
    <property type="component" value="Unassembled WGS sequence"/>
</dbReference>
<dbReference type="SUPFAM" id="SSF47095">
    <property type="entry name" value="HMG-box"/>
    <property type="match status" value="1"/>
</dbReference>
<feature type="region of interest" description="Disordered" evidence="6">
    <location>
        <begin position="88"/>
        <end position="145"/>
    </location>
</feature>
<feature type="compositionally biased region" description="Low complexity" evidence="6">
    <location>
        <begin position="14"/>
        <end position="30"/>
    </location>
</feature>
<evidence type="ECO:0000256" key="1">
    <source>
        <dbReference type="ARBA" id="ARBA00004141"/>
    </source>
</evidence>
<comment type="catalytic activity">
    <reaction evidence="5">
        <text>[protein]-C-terminal S-[(2E,6E)-farnesyl]-L-cysteine + S-adenosyl-L-methionine = [protein]-C-terminal S-[(2E,6E)-farnesyl]-L-cysteine methyl ester + S-adenosyl-L-homocysteine</text>
        <dbReference type="Rhea" id="RHEA:21672"/>
        <dbReference type="Rhea" id="RHEA-COMP:12125"/>
        <dbReference type="Rhea" id="RHEA-COMP:12126"/>
        <dbReference type="ChEBI" id="CHEBI:57856"/>
        <dbReference type="ChEBI" id="CHEBI:59789"/>
        <dbReference type="ChEBI" id="CHEBI:90510"/>
        <dbReference type="ChEBI" id="CHEBI:90511"/>
        <dbReference type="EC" id="2.1.1.100"/>
    </reaction>
</comment>
<feature type="region of interest" description="Disordered" evidence="6">
    <location>
        <begin position="923"/>
        <end position="966"/>
    </location>
</feature>
<organism evidence="7 8">
    <name type="scientific">Ganoderma sinense ZZ0214-1</name>
    <dbReference type="NCBI Taxonomy" id="1077348"/>
    <lineage>
        <taxon>Eukaryota</taxon>
        <taxon>Fungi</taxon>
        <taxon>Dikarya</taxon>
        <taxon>Basidiomycota</taxon>
        <taxon>Agaricomycotina</taxon>
        <taxon>Agaricomycetes</taxon>
        <taxon>Polyporales</taxon>
        <taxon>Polyporaceae</taxon>
        <taxon>Ganoderma</taxon>
    </lineage>
</organism>
<dbReference type="CDD" id="cd00084">
    <property type="entry name" value="HMG-box_SF"/>
    <property type="match status" value="1"/>
</dbReference>
<keyword evidence="3" id="KW-1133">Transmembrane helix</keyword>
<dbReference type="EMBL" id="AYKW01000005">
    <property type="protein sequence ID" value="PIL34316.1"/>
    <property type="molecule type" value="Genomic_DNA"/>
</dbReference>
<proteinExistence type="inferred from homology"/>
<keyword evidence="5" id="KW-0489">Methyltransferase</keyword>
<dbReference type="Gene3D" id="1.10.30.10">
    <property type="entry name" value="High mobility group box domain"/>
    <property type="match status" value="1"/>
</dbReference>
<dbReference type="Gene3D" id="1.20.120.1630">
    <property type="match status" value="1"/>
</dbReference>
<dbReference type="STRING" id="1077348.A0A2G8SKM2"/>
<accession>A0A2G8SKM2</accession>
<keyword evidence="4" id="KW-0472">Membrane</keyword>
<evidence type="ECO:0000256" key="6">
    <source>
        <dbReference type="SAM" id="MobiDB-lite"/>
    </source>
</evidence>
<dbReference type="GO" id="GO:0032259">
    <property type="term" value="P:methylation"/>
    <property type="evidence" value="ECO:0007669"/>
    <property type="project" value="UniProtKB-KW"/>
</dbReference>
<evidence type="ECO:0000256" key="3">
    <source>
        <dbReference type="ARBA" id="ARBA00022989"/>
    </source>
</evidence>
<evidence type="ECO:0000313" key="7">
    <source>
        <dbReference type="EMBL" id="PIL34316.1"/>
    </source>
</evidence>
<dbReference type="EC" id="2.1.1.100" evidence="5"/>
<feature type="compositionally biased region" description="Basic and acidic residues" evidence="6">
    <location>
        <begin position="957"/>
        <end position="966"/>
    </location>
</feature>
<feature type="compositionally biased region" description="Low complexity" evidence="6">
    <location>
        <begin position="42"/>
        <end position="53"/>
    </location>
</feature>
<dbReference type="PANTHER" id="PTHR12714:SF24">
    <property type="entry name" value="SLR1182 PROTEIN"/>
    <property type="match status" value="1"/>
</dbReference>